<dbReference type="EMBL" id="GEDC01000704">
    <property type="protein sequence ID" value="JAS36594.1"/>
    <property type="molecule type" value="Transcribed_RNA"/>
</dbReference>
<evidence type="ECO:0000313" key="3">
    <source>
        <dbReference type="EMBL" id="JAS36594.1"/>
    </source>
</evidence>
<feature type="repeat" description="ANK" evidence="1">
    <location>
        <begin position="40"/>
        <end position="72"/>
    </location>
</feature>
<accession>A0A1B6EFF4</accession>
<dbReference type="Gene3D" id="1.25.40.20">
    <property type="entry name" value="Ankyrin repeat-containing domain"/>
    <property type="match status" value="1"/>
</dbReference>
<evidence type="ECO:0000256" key="2">
    <source>
        <dbReference type="SAM" id="MobiDB-lite"/>
    </source>
</evidence>
<dbReference type="InterPro" id="IPR039195">
    <property type="entry name" value="ANKRD40"/>
</dbReference>
<feature type="compositionally biased region" description="Low complexity" evidence="2">
    <location>
        <begin position="141"/>
        <end position="155"/>
    </location>
</feature>
<organism evidence="3">
    <name type="scientific">Clastoptera arizonana</name>
    <name type="common">Arizona spittle bug</name>
    <dbReference type="NCBI Taxonomy" id="38151"/>
    <lineage>
        <taxon>Eukaryota</taxon>
        <taxon>Metazoa</taxon>
        <taxon>Ecdysozoa</taxon>
        <taxon>Arthropoda</taxon>
        <taxon>Hexapoda</taxon>
        <taxon>Insecta</taxon>
        <taxon>Pterygota</taxon>
        <taxon>Neoptera</taxon>
        <taxon>Paraneoptera</taxon>
        <taxon>Hemiptera</taxon>
        <taxon>Auchenorrhyncha</taxon>
        <taxon>Cercopoidea</taxon>
        <taxon>Clastopteridae</taxon>
        <taxon>Clastoptera</taxon>
    </lineage>
</organism>
<name>A0A1B6EFF4_9HEMI</name>
<dbReference type="SUPFAM" id="SSF48403">
    <property type="entry name" value="Ankyrin repeat"/>
    <property type="match status" value="1"/>
</dbReference>
<feature type="region of interest" description="Disordered" evidence="2">
    <location>
        <begin position="133"/>
        <end position="155"/>
    </location>
</feature>
<dbReference type="PANTHER" id="PTHR24192">
    <property type="entry name" value="ANKYRIN REPEAT DOMAIN 40"/>
    <property type="match status" value="1"/>
</dbReference>
<dbReference type="InterPro" id="IPR036770">
    <property type="entry name" value="Ankyrin_rpt-contain_sf"/>
</dbReference>
<evidence type="ECO:0000256" key="1">
    <source>
        <dbReference type="PROSITE-ProRule" id="PRU00023"/>
    </source>
</evidence>
<dbReference type="AlphaFoldDB" id="A0A1B6EFF4"/>
<reference evidence="3" key="1">
    <citation type="submission" date="2015-12" db="EMBL/GenBank/DDBJ databases">
        <title>De novo transcriptome assembly of four potential Pierce s Disease insect vectors from Arizona vineyards.</title>
        <authorList>
            <person name="Tassone E.E."/>
        </authorList>
    </citation>
    <scope>NUCLEOTIDE SEQUENCE</scope>
</reference>
<protein>
    <submittedName>
        <fullName evidence="3">Uncharacterized protein</fullName>
    </submittedName>
</protein>
<proteinExistence type="predicted"/>
<dbReference type="PROSITE" id="PS50088">
    <property type="entry name" value="ANK_REPEAT"/>
    <property type="match status" value="1"/>
</dbReference>
<gene>
    <name evidence="3" type="ORF">g.38529</name>
</gene>
<sequence length="261" mass="29059">MEKIKLLEEQLREAACIGDIDGVITLLSNGIDPNARHKINGWTALHWAAKRGHKDIVEILLNHKADKSILTEKGESPLSLTTRSDIYLLLEGEGVSPANPEPNLAITPNYLKNQPLNGKVDIYVSNGMSRRKTNSNVESVSNQTNNSHNTNSSTSEELVLKVRVANSGDPDFIEVELPQAELTYYTLLRVCCDELGLSASQVVRIRKLPDTMIRKDKDVQRLSNFQEIELVVPSQAKSLPPGTTNNGYQSIHLYKNQTILY</sequence>
<dbReference type="InterPro" id="IPR002110">
    <property type="entry name" value="Ankyrin_rpt"/>
</dbReference>
<dbReference type="Pfam" id="PF12796">
    <property type="entry name" value="Ank_2"/>
    <property type="match status" value="1"/>
</dbReference>
<dbReference type="PANTHER" id="PTHR24192:SF3">
    <property type="entry name" value="ANKYRIN REPEAT DOMAIN 40"/>
    <property type="match status" value="1"/>
</dbReference>
<keyword evidence="1" id="KW-0040">ANK repeat</keyword>
<dbReference type="PROSITE" id="PS50297">
    <property type="entry name" value="ANK_REP_REGION"/>
    <property type="match status" value="1"/>
</dbReference>
<dbReference type="SMART" id="SM00248">
    <property type="entry name" value="ANK"/>
    <property type="match status" value="2"/>
</dbReference>